<reference evidence="1" key="1">
    <citation type="submission" date="2014-11" db="EMBL/GenBank/DDBJ databases">
        <authorList>
            <person name="Amaro Gonzalez C."/>
        </authorList>
    </citation>
    <scope>NUCLEOTIDE SEQUENCE</scope>
</reference>
<organism evidence="1">
    <name type="scientific">Anguilla anguilla</name>
    <name type="common">European freshwater eel</name>
    <name type="synonym">Muraena anguilla</name>
    <dbReference type="NCBI Taxonomy" id="7936"/>
    <lineage>
        <taxon>Eukaryota</taxon>
        <taxon>Metazoa</taxon>
        <taxon>Chordata</taxon>
        <taxon>Craniata</taxon>
        <taxon>Vertebrata</taxon>
        <taxon>Euteleostomi</taxon>
        <taxon>Actinopterygii</taxon>
        <taxon>Neopterygii</taxon>
        <taxon>Teleostei</taxon>
        <taxon>Anguilliformes</taxon>
        <taxon>Anguillidae</taxon>
        <taxon>Anguilla</taxon>
    </lineage>
</organism>
<evidence type="ECO:0000313" key="1">
    <source>
        <dbReference type="EMBL" id="JAH99145.1"/>
    </source>
</evidence>
<accession>A0A0E9XBC7</accession>
<dbReference type="AlphaFoldDB" id="A0A0E9XBC7"/>
<proteinExistence type="predicted"/>
<sequence length="33" mass="3476">MPSLSEFSSTLGAVVWGVHLCEFAGVLSEYTTG</sequence>
<name>A0A0E9XBC7_ANGAN</name>
<dbReference type="EMBL" id="GBXM01009432">
    <property type="protein sequence ID" value="JAH99145.1"/>
    <property type="molecule type" value="Transcribed_RNA"/>
</dbReference>
<reference evidence="1" key="2">
    <citation type="journal article" date="2015" name="Fish Shellfish Immunol.">
        <title>Early steps in the European eel (Anguilla anguilla)-Vibrio vulnificus interaction in the gills: Role of the RtxA13 toxin.</title>
        <authorList>
            <person name="Callol A."/>
            <person name="Pajuelo D."/>
            <person name="Ebbesson L."/>
            <person name="Teles M."/>
            <person name="MacKenzie S."/>
            <person name="Amaro C."/>
        </authorList>
    </citation>
    <scope>NUCLEOTIDE SEQUENCE</scope>
</reference>
<protein>
    <submittedName>
        <fullName evidence="1">Uncharacterized protein</fullName>
    </submittedName>
</protein>